<dbReference type="SUPFAM" id="SSF56112">
    <property type="entry name" value="Protein kinase-like (PK-like)"/>
    <property type="match status" value="1"/>
</dbReference>
<dbReference type="GO" id="GO:0004672">
    <property type="term" value="F:protein kinase activity"/>
    <property type="evidence" value="ECO:0007669"/>
    <property type="project" value="InterPro"/>
</dbReference>
<dbReference type="STRING" id="686832.A0A0C2YJ09"/>
<dbReference type="InterPro" id="IPR000719">
    <property type="entry name" value="Prot_kinase_dom"/>
</dbReference>
<sequence>MKLSALEHVHKHDIVHHDVKPQSLLPCEDTYFSHFYLIDFGLATHRLSVTPCEVDLVKESINVFGTLSWASLNALNGIELKPRDDIKSLALVLLYLLRGDLPWHKLCGAGSALARILQIRSKMLSWDGLRLAEGHPSVFGEPLDYARRWTLTIQLITSAFVGLLKRCATQK</sequence>
<dbReference type="InterPro" id="IPR050235">
    <property type="entry name" value="CK1_Ser-Thr_kinase"/>
</dbReference>
<dbReference type="GO" id="GO:0005524">
    <property type="term" value="F:ATP binding"/>
    <property type="evidence" value="ECO:0007669"/>
    <property type="project" value="InterPro"/>
</dbReference>
<gene>
    <name evidence="2" type="ORF">M413DRAFT_158236</name>
</gene>
<dbReference type="PROSITE" id="PS50011">
    <property type="entry name" value="PROTEIN_KINASE_DOM"/>
    <property type="match status" value="1"/>
</dbReference>
<dbReference type="Gene3D" id="1.10.510.10">
    <property type="entry name" value="Transferase(Phosphotransferase) domain 1"/>
    <property type="match status" value="1"/>
</dbReference>
<keyword evidence="3" id="KW-1185">Reference proteome</keyword>
<dbReference type="PANTHER" id="PTHR11909">
    <property type="entry name" value="CASEIN KINASE-RELATED"/>
    <property type="match status" value="1"/>
</dbReference>
<dbReference type="EMBL" id="KN831781">
    <property type="protein sequence ID" value="KIM41032.1"/>
    <property type="molecule type" value="Genomic_DNA"/>
</dbReference>
<reference evidence="3" key="2">
    <citation type="submission" date="2015-01" db="EMBL/GenBank/DDBJ databases">
        <title>Evolutionary Origins and Diversification of the Mycorrhizal Mutualists.</title>
        <authorList>
            <consortium name="DOE Joint Genome Institute"/>
            <consortium name="Mycorrhizal Genomics Consortium"/>
            <person name="Kohler A."/>
            <person name="Kuo A."/>
            <person name="Nagy L.G."/>
            <person name="Floudas D."/>
            <person name="Copeland A."/>
            <person name="Barry K.W."/>
            <person name="Cichocki N."/>
            <person name="Veneault-Fourrey C."/>
            <person name="LaButti K."/>
            <person name="Lindquist E.A."/>
            <person name="Lipzen A."/>
            <person name="Lundell T."/>
            <person name="Morin E."/>
            <person name="Murat C."/>
            <person name="Riley R."/>
            <person name="Ohm R."/>
            <person name="Sun H."/>
            <person name="Tunlid A."/>
            <person name="Henrissat B."/>
            <person name="Grigoriev I.V."/>
            <person name="Hibbett D.S."/>
            <person name="Martin F."/>
        </authorList>
    </citation>
    <scope>NUCLEOTIDE SEQUENCE [LARGE SCALE GENOMIC DNA]</scope>
    <source>
        <strain evidence="3">h7</strain>
    </source>
</reference>
<dbReference type="Pfam" id="PF00069">
    <property type="entry name" value="Pkinase"/>
    <property type="match status" value="1"/>
</dbReference>
<dbReference type="Proteomes" id="UP000053424">
    <property type="component" value="Unassembled WGS sequence"/>
</dbReference>
<feature type="domain" description="Protein kinase" evidence="1">
    <location>
        <begin position="1"/>
        <end position="171"/>
    </location>
</feature>
<dbReference type="OrthoDB" id="5579860at2759"/>
<dbReference type="AlphaFoldDB" id="A0A0C2YJ09"/>
<evidence type="ECO:0000313" key="3">
    <source>
        <dbReference type="Proteomes" id="UP000053424"/>
    </source>
</evidence>
<evidence type="ECO:0000313" key="2">
    <source>
        <dbReference type="EMBL" id="KIM41032.1"/>
    </source>
</evidence>
<dbReference type="InterPro" id="IPR011009">
    <property type="entry name" value="Kinase-like_dom_sf"/>
</dbReference>
<accession>A0A0C2YJ09</accession>
<evidence type="ECO:0000259" key="1">
    <source>
        <dbReference type="PROSITE" id="PS50011"/>
    </source>
</evidence>
<protein>
    <recommendedName>
        <fullName evidence="1">Protein kinase domain-containing protein</fullName>
    </recommendedName>
</protein>
<reference evidence="2 3" key="1">
    <citation type="submission" date="2014-04" db="EMBL/GenBank/DDBJ databases">
        <authorList>
            <consortium name="DOE Joint Genome Institute"/>
            <person name="Kuo A."/>
            <person name="Gay G."/>
            <person name="Dore J."/>
            <person name="Kohler A."/>
            <person name="Nagy L.G."/>
            <person name="Floudas D."/>
            <person name="Copeland A."/>
            <person name="Barry K.W."/>
            <person name="Cichocki N."/>
            <person name="Veneault-Fourrey C."/>
            <person name="LaButti K."/>
            <person name="Lindquist E.A."/>
            <person name="Lipzen A."/>
            <person name="Lundell T."/>
            <person name="Morin E."/>
            <person name="Murat C."/>
            <person name="Sun H."/>
            <person name="Tunlid A."/>
            <person name="Henrissat B."/>
            <person name="Grigoriev I.V."/>
            <person name="Hibbett D.S."/>
            <person name="Martin F."/>
            <person name="Nordberg H.P."/>
            <person name="Cantor M.N."/>
            <person name="Hua S.X."/>
        </authorList>
    </citation>
    <scope>NUCLEOTIDE SEQUENCE [LARGE SCALE GENOMIC DNA]</scope>
    <source>
        <strain evidence="3">h7</strain>
    </source>
</reference>
<proteinExistence type="predicted"/>
<organism evidence="2 3">
    <name type="scientific">Hebeloma cylindrosporum</name>
    <dbReference type="NCBI Taxonomy" id="76867"/>
    <lineage>
        <taxon>Eukaryota</taxon>
        <taxon>Fungi</taxon>
        <taxon>Dikarya</taxon>
        <taxon>Basidiomycota</taxon>
        <taxon>Agaricomycotina</taxon>
        <taxon>Agaricomycetes</taxon>
        <taxon>Agaricomycetidae</taxon>
        <taxon>Agaricales</taxon>
        <taxon>Agaricineae</taxon>
        <taxon>Hymenogastraceae</taxon>
        <taxon>Hebeloma</taxon>
    </lineage>
</organism>
<dbReference type="HOGENOM" id="CLU_1563062_0_0_1"/>
<name>A0A0C2YJ09_HEBCY</name>